<dbReference type="InterPro" id="IPR029066">
    <property type="entry name" value="PLP-binding_barrel"/>
</dbReference>
<evidence type="ECO:0000259" key="5">
    <source>
        <dbReference type="Pfam" id="PF01168"/>
    </source>
</evidence>
<keyword evidence="1 2" id="KW-0663">Pyridoxal phosphate</keyword>
<reference evidence="6 7" key="1">
    <citation type="submission" date="2020-08" db="EMBL/GenBank/DDBJ databases">
        <title>Genomic Encyclopedia of Type Strains, Phase III (KMG-III): the genomes of soil and plant-associated and newly described type strains.</title>
        <authorList>
            <person name="Whitman W."/>
        </authorList>
    </citation>
    <scope>NUCLEOTIDE SEQUENCE [LARGE SCALE GENOMIC DNA]</scope>
    <source>
        <strain evidence="6 7">CECT 7753</strain>
    </source>
</reference>
<protein>
    <recommendedName>
        <fullName evidence="2">Pyridoxal phosphate homeostasis protein</fullName>
        <shortName evidence="2">PLP homeostasis protein</shortName>
    </recommendedName>
</protein>
<dbReference type="CDD" id="cd06824">
    <property type="entry name" value="PLPDE_III_Yggs_like"/>
    <property type="match status" value="1"/>
</dbReference>
<accession>A0A7W5EG17</accession>
<sequence length="240" mass="26005">MVPKLAHLIMSGIPERLQAVENAIVAACAEARRPAAAVRLLAVSKTFGADAVLAAAAAGQRAFGENYVQEGVDKIQALKDHDLEWHFIGPIQSNKTRPIAEHFDWVHAVEREKIAVRLSEQRPPALGPLNVCVQVNISGETSKSGVTPDEVESLAEAVARLPNLRLRGLMAIPEPADDFAAQRAPFAAMRELFERLREKFGPDFDTLSMGMSADMRAAILEGATIVRVGSAIFGARTYNK</sequence>
<dbReference type="InterPro" id="IPR001608">
    <property type="entry name" value="Ala_racemase_N"/>
</dbReference>
<dbReference type="Gene3D" id="3.20.20.10">
    <property type="entry name" value="Alanine racemase"/>
    <property type="match status" value="1"/>
</dbReference>
<feature type="domain" description="Alanine racemase N-terminal" evidence="5">
    <location>
        <begin position="26"/>
        <end position="236"/>
    </location>
</feature>
<name>A0A7W5EG17_9BURK</name>
<dbReference type="PROSITE" id="PS01211">
    <property type="entry name" value="UPF0001"/>
    <property type="match status" value="1"/>
</dbReference>
<dbReference type="PANTHER" id="PTHR10146:SF14">
    <property type="entry name" value="PYRIDOXAL PHOSPHATE HOMEOSTASIS PROTEIN"/>
    <property type="match status" value="1"/>
</dbReference>
<evidence type="ECO:0000256" key="3">
    <source>
        <dbReference type="PIRSR" id="PIRSR004848-1"/>
    </source>
</evidence>
<comment type="function">
    <text evidence="2">Pyridoxal 5'-phosphate (PLP)-binding protein, which is involved in PLP homeostasis.</text>
</comment>
<comment type="cofactor">
    <cofactor evidence="3">
        <name>pyridoxal 5'-phosphate</name>
        <dbReference type="ChEBI" id="CHEBI:597326"/>
    </cofactor>
</comment>
<dbReference type="Proteomes" id="UP000584325">
    <property type="component" value="Unassembled WGS sequence"/>
</dbReference>
<dbReference type="PANTHER" id="PTHR10146">
    <property type="entry name" value="PROLINE SYNTHETASE CO-TRANSCRIBED BACTERIAL HOMOLOG PROTEIN"/>
    <property type="match status" value="1"/>
</dbReference>
<proteinExistence type="inferred from homology"/>
<evidence type="ECO:0000256" key="1">
    <source>
        <dbReference type="ARBA" id="ARBA00022898"/>
    </source>
</evidence>
<dbReference type="AlphaFoldDB" id="A0A7W5EG17"/>
<dbReference type="InterPro" id="IPR011078">
    <property type="entry name" value="PyrdxlP_homeostasis"/>
</dbReference>
<dbReference type="EMBL" id="JACHXS010000013">
    <property type="protein sequence ID" value="MBB3224612.1"/>
    <property type="molecule type" value="Genomic_DNA"/>
</dbReference>
<gene>
    <name evidence="6" type="ORF">FHS02_005477</name>
</gene>
<dbReference type="NCBIfam" id="TIGR00044">
    <property type="entry name" value="YggS family pyridoxal phosphate-dependent enzyme"/>
    <property type="match status" value="1"/>
</dbReference>
<organism evidence="6 7">
    <name type="scientific">Pseudoduganella umbonata</name>
    <dbReference type="NCBI Taxonomy" id="864828"/>
    <lineage>
        <taxon>Bacteria</taxon>
        <taxon>Pseudomonadati</taxon>
        <taxon>Pseudomonadota</taxon>
        <taxon>Betaproteobacteria</taxon>
        <taxon>Burkholderiales</taxon>
        <taxon>Oxalobacteraceae</taxon>
        <taxon>Telluria group</taxon>
        <taxon>Pseudoduganella</taxon>
    </lineage>
</organism>
<feature type="modified residue" description="N6-(pyridoxal phosphate)lysine" evidence="2 3">
    <location>
        <position position="45"/>
    </location>
</feature>
<evidence type="ECO:0000313" key="7">
    <source>
        <dbReference type="Proteomes" id="UP000584325"/>
    </source>
</evidence>
<dbReference type="GO" id="GO:0030170">
    <property type="term" value="F:pyridoxal phosphate binding"/>
    <property type="evidence" value="ECO:0007669"/>
    <property type="project" value="UniProtKB-UniRule"/>
</dbReference>
<evidence type="ECO:0000256" key="2">
    <source>
        <dbReference type="HAMAP-Rule" id="MF_02087"/>
    </source>
</evidence>
<dbReference type="FunFam" id="3.20.20.10:FF:000018">
    <property type="entry name" value="Pyridoxal phosphate homeostasis protein"/>
    <property type="match status" value="1"/>
</dbReference>
<dbReference type="PIRSF" id="PIRSF004848">
    <property type="entry name" value="YBL036c_PLPDEIII"/>
    <property type="match status" value="1"/>
</dbReference>
<dbReference type="Pfam" id="PF01168">
    <property type="entry name" value="Ala_racemase_N"/>
    <property type="match status" value="1"/>
</dbReference>
<dbReference type="SUPFAM" id="SSF51419">
    <property type="entry name" value="PLP-binding barrel"/>
    <property type="match status" value="1"/>
</dbReference>
<comment type="similarity">
    <text evidence="2 4">Belongs to the pyridoxal phosphate-binding protein YggS/PROSC family.</text>
</comment>
<evidence type="ECO:0000256" key="4">
    <source>
        <dbReference type="RuleBase" id="RU004514"/>
    </source>
</evidence>
<comment type="caution">
    <text evidence="6">The sequence shown here is derived from an EMBL/GenBank/DDBJ whole genome shotgun (WGS) entry which is preliminary data.</text>
</comment>
<dbReference type="HAMAP" id="MF_02087">
    <property type="entry name" value="PLP_homeostasis"/>
    <property type="match status" value="1"/>
</dbReference>
<evidence type="ECO:0000313" key="6">
    <source>
        <dbReference type="EMBL" id="MBB3224612.1"/>
    </source>
</evidence>